<evidence type="ECO:0000313" key="4">
    <source>
        <dbReference type="Proteomes" id="UP001392437"/>
    </source>
</evidence>
<feature type="compositionally biased region" description="Basic and acidic residues" evidence="2">
    <location>
        <begin position="172"/>
        <end position="183"/>
    </location>
</feature>
<accession>A0AAW0RDR7</accession>
<feature type="region of interest" description="Disordered" evidence="2">
    <location>
        <begin position="151"/>
        <end position="214"/>
    </location>
</feature>
<organism evidence="3 4">
    <name type="scientific">Apiospora kogelbergensis</name>
    <dbReference type="NCBI Taxonomy" id="1337665"/>
    <lineage>
        <taxon>Eukaryota</taxon>
        <taxon>Fungi</taxon>
        <taxon>Dikarya</taxon>
        <taxon>Ascomycota</taxon>
        <taxon>Pezizomycotina</taxon>
        <taxon>Sordariomycetes</taxon>
        <taxon>Xylariomycetidae</taxon>
        <taxon>Amphisphaeriales</taxon>
        <taxon>Apiosporaceae</taxon>
        <taxon>Apiospora</taxon>
    </lineage>
</organism>
<feature type="region of interest" description="Disordered" evidence="2">
    <location>
        <begin position="608"/>
        <end position="648"/>
    </location>
</feature>
<feature type="coiled-coil region" evidence="1">
    <location>
        <begin position="84"/>
        <end position="146"/>
    </location>
</feature>
<dbReference type="AlphaFoldDB" id="A0AAW0RDR7"/>
<proteinExistence type="predicted"/>
<sequence length="687" mass="77428">MESVTGDASVVAKTVSSIRRLSCDSLTAALVLRDHLKRIRYQPPSAPDVLKELWSLEQILEDAVDLLNKHNGVSAEYPRLEMSLGRLETDLRDCRNQLNDWANDVALQPSCGNQWNDLFKRIRFYDETAAERCAQFEQRLQQIEKEVAFVPNEVSDMQPNTESTPSSSSPYAEKEAQKSDSSDSSKTSIRRYGSGGNSLRQKTLRAPAQNPTTPQVCHWSCDALNGIDDAFECHGSDGYSVCKFCSFKFYWTDDECFARQGQHLVRRHAFGNCEATASFENKDDFLNHLAVFHKMMVHDFNKGSPKEWPNKSWIDELFRRWGSAPELSDVPITRLDGTSGLSYPVSSLKLVKEIARILQVSGLMRRLDYCMPKGELTGHPWNQSACVTEVCNALAKLDDDETAQFLGRREYPRICYTIGCLQEELAITGHEELLTLETYKSSAHDALWYSISTRDMHVATHRVNSCWQLPLQENKPPVHCATLLDALRLQNRAYDRGEAFRRAGPRAIGRMLECLQTEISRSPATSPLGRLHARAITAPFRLDRDSTLGAKEARRAQTLARKIDEWMMGTFVHSIPLRRVLMSGKAIPELASPTPTAWALKMMEHWAKAPATPSEKEDEEDDERGPIIPASYPDSAYSPATMSSMSSSSGTIRVKRLTLFQDSQGKLQKSAAHVVCEVQPEFYMIVY</sequence>
<comment type="caution">
    <text evidence="3">The sequence shown here is derived from an EMBL/GenBank/DDBJ whole genome shotgun (WGS) entry which is preliminary data.</text>
</comment>
<dbReference type="Proteomes" id="UP001392437">
    <property type="component" value="Unassembled WGS sequence"/>
</dbReference>
<name>A0AAW0RDR7_9PEZI</name>
<gene>
    <name evidence="3" type="ORF">PG999_001064</name>
</gene>
<evidence type="ECO:0000256" key="2">
    <source>
        <dbReference type="SAM" id="MobiDB-lite"/>
    </source>
</evidence>
<feature type="compositionally biased region" description="Low complexity" evidence="2">
    <location>
        <begin position="161"/>
        <end position="170"/>
    </location>
</feature>
<dbReference type="EMBL" id="JAQQWP010000001">
    <property type="protein sequence ID" value="KAK8132891.1"/>
    <property type="molecule type" value="Genomic_DNA"/>
</dbReference>
<protein>
    <submittedName>
        <fullName evidence="3">Uncharacterized protein</fullName>
    </submittedName>
</protein>
<evidence type="ECO:0000313" key="3">
    <source>
        <dbReference type="EMBL" id="KAK8132891.1"/>
    </source>
</evidence>
<reference evidence="3 4" key="1">
    <citation type="submission" date="2023-01" db="EMBL/GenBank/DDBJ databases">
        <title>Analysis of 21 Apiospora genomes using comparative genomics revels a genus with tremendous synthesis potential of carbohydrate active enzymes and secondary metabolites.</title>
        <authorList>
            <person name="Sorensen T."/>
        </authorList>
    </citation>
    <scope>NUCLEOTIDE SEQUENCE [LARGE SCALE GENOMIC DNA]</scope>
    <source>
        <strain evidence="3 4">CBS 117206</strain>
    </source>
</reference>
<keyword evidence="1" id="KW-0175">Coiled coil</keyword>
<evidence type="ECO:0000256" key="1">
    <source>
        <dbReference type="SAM" id="Coils"/>
    </source>
</evidence>
<keyword evidence="4" id="KW-1185">Reference proteome</keyword>